<dbReference type="Proteomes" id="UP000663440">
    <property type="component" value="Chromosome"/>
</dbReference>
<name>A0ABX7QH40_9FLAO</name>
<keyword evidence="1" id="KW-0812">Transmembrane</keyword>
<feature type="transmembrane region" description="Helical" evidence="1">
    <location>
        <begin position="12"/>
        <end position="31"/>
    </location>
</feature>
<dbReference type="RefSeq" id="WP_207296877.1">
    <property type="nucleotide sequence ID" value="NZ_CP071448.1"/>
</dbReference>
<keyword evidence="1" id="KW-0472">Membrane</keyword>
<sequence length="105" mass="11579">MEATKNTGKTKTIISILVFIGIIWYFLGGGLDSQVATNMQTIENQVALDAEKQYEIAKNGGDKIQTYVQAGMVAAAYLQAKDEVNYNKWKAIEKEEAKNAGMTIE</sequence>
<keyword evidence="3" id="KW-1185">Reference proteome</keyword>
<organism evidence="2 3">
    <name type="scientific">Flavobacterium endoglycinae</name>
    <dbReference type="NCBI Taxonomy" id="2816357"/>
    <lineage>
        <taxon>Bacteria</taxon>
        <taxon>Pseudomonadati</taxon>
        <taxon>Bacteroidota</taxon>
        <taxon>Flavobacteriia</taxon>
        <taxon>Flavobacteriales</taxon>
        <taxon>Flavobacteriaceae</taxon>
        <taxon>Flavobacterium</taxon>
    </lineage>
</organism>
<evidence type="ECO:0000313" key="3">
    <source>
        <dbReference type="Proteomes" id="UP000663440"/>
    </source>
</evidence>
<reference evidence="2 3" key="1">
    <citation type="submission" date="2021-03" db="EMBL/GenBank/DDBJ databases">
        <title>Flavobacterium kribbensis sp. nov, an endophytic bacteria, isolated from soybean.</title>
        <authorList>
            <person name="Lee J."/>
            <person name="Seo J."/>
        </authorList>
    </citation>
    <scope>NUCLEOTIDE SEQUENCE [LARGE SCALE GENOMIC DNA]</scope>
    <source>
        <strain evidence="2 3">BB8</strain>
    </source>
</reference>
<gene>
    <name evidence="2" type="ORF">J0383_02515</name>
</gene>
<evidence type="ECO:0000313" key="2">
    <source>
        <dbReference type="EMBL" id="QSW89696.1"/>
    </source>
</evidence>
<proteinExistence type="predicted"/>
<protein>
    <submittedName>
        <fullName evidence="2">Uncharacterized protein</fullName>
    </submittedName>
</protein>
<accession>A0ABX7QH40</accession>
<evidence type="ECO:0000256" key="1">
    <source>
        <dbReference type="SAM" id="Phobius"/>
    </source>
</evidence>
<keyword evidence="1" id="KW-1133">Transmembrane helix</keyword>
<dbReference type="EMBL" id="CP071448">
    <property type="protein sequence ID" value="QSW89696.1"/>
    <property type="molecule type" value="Genomic_DNA"/>
</dbReference>